<protein>
    <recommendedName>
        <fullName evidence="2">VOC domain-containing protein</fullName>
    </recommendedName>
</protein>
<dbReference type="PANTHER" id="PTHR43048:SF3">
    <property type="entry name" value="METHYLMALONYL-COA EPIMERASE, MITOCHONDRIAL"/>
    <property type="match status" value="1"/>
</dbReference>
<dbReference type="GO" id="GO:0004493">
    <property type="term" value="F:methylmalonyl-CoA epimerase activity"/>
    <property type="evidence" value="ECO:0007669"/>
    <property type="project" value="TreeGrafter"/>
</dbReference>
<accession>A0A381XKH5</accession>
<dbReference type="InterPro" id="IPR051785">
    <property type="entry name" value="MMCE/EMCE_epimerase"/>
</dbReference>
<feature type="domain" description="VOC" evidence="2">
    <location>
        <begin position="13"/>
        <end position="183"/>
    </location>
</feature>
<reference evidence="3" key="1">
    <citation type="submission" date="2018-05" db="EMBL/GenBank/DDBJ databases">
        <authorList>
            <person name="Lanie J.A."/>
            <person name="Ng W.-L."/>
            <person name="Kazmierczak K.M."/>
            <person name="Andrzejewski T.M."/>
            <person name="Davidsen T.M."/>
            <person name="Wayne K.J."/>
            <person name="Tettelin H."/>
            <person name="Glass J.I."/>
            <person name="Rusch D."/>
            <person name="Podicherti R."/>
            <person name="Tsui H.-C.T."/>
            <person name="Winkler M.E."/>
        </authorList>
    </citation>
    <scope>NUCLEOTIDE SEQUENCE</scope>
</reference>
<proteinExistence type="predicted"/>
<dbReference type="InterPro" id="IPR029068">
    <property type="entry name" value="Glyas_Bleomycin-R_OHBP_Dase"/>
</dbReference>
<evidence type="ECO:0000313" key="3">
    <source>
        <dbReference type="EMBL" id="SVA64793.1"/>
    </source>
</evidence>
<dbReference type="AlphaFoldDB" id="A0A381XKH5"/>
<gene>
    <name evidence="3" type="ORF">METZ01_LOCUS117647</name>
</gene>
<dbReference type="SUPFAM" id="SSF54593">
    <property type="entry name" value="Glyoxalase/Bleomycin resistance protein/Dihydroxybiphenyl dioxygenase"/>
    <property type="match status" value="1"/>
</dbReference>
<keyword evidence="1" id="KW-0479">Metal-binding</keyword>
<dbReference type="PROSITE" id="PS51819">
    <property type="entry name" value="VOC"/>
    <property type="match status" value="1"/>
</dbReference>
<sequence length="186" mass="20757">MDLQPATSSWVERIDHIGIASADTANEEAFFHNNLGCRIESRQTDYETQLAVENFVSDRYGIVQHQRAPQQVGGLRVLFLNVGDCELEVLSELDSNPPRLIDRHDPGNTRQDRSAIGRFVERRGPGLHHVALKVPDINGLLKHLDSGKYRLIDPVGRPGSRRALIGFVHPAELGGVLIHFVERDDA</sequence>
<dbReference type="GO" id="GO:0046872">
    <property type="term" value="F:metal ion binding"/>
    <property type="evidence" value="ECO:0007669"/>
    <property type="project" value="UniProtKB-KW"/>
</dbReference>
<dbReference type="InterPro" id="IPR037523">
    <property type="entry name" value="VOC_core"/>
</dbReference>
<organism evidence="3">
    <name type="scientific">marine metagenome</name>
    <dbReference type="NCBI Taxonomy" id="408172"/>
    <lineage>
        <taxon>unclassified sequences</taxon>
        <taxon>metagenomes</taxon>
        <taxon>ecological metagenomes</taxon>
    </lineage>
</organism>
<dbReference type="PANTHER" id="PTHR43048">
    <property type="entry name" value="METHYLMALONYL-COA EPIMERASE"/>
    <property type="match status" value="1"/>
</dbReference>
<evidence type="ECO:0000259" key="2">
    <source>
        <dbReference type="PROSITE" id="PS51819"/>
    </source>
</evidence>
<dbReference type="EMBL" id="UINC01015375">
    <property type="protein sequence ID" value="SVA64793.1"/>
    <property type="molecule type" value="Genomic_DNA"/>
</dbReference>
<name>A0A381XKH5_9ZZZZ</name>
<dbReference type="GO" id="GO:0046491">
    <property type="term" value="P:L-methylmalonyl-CoA metabolic process"/>
    <property type="evidence" value="ECO:0007669"/>
    <property type="project" value="TreeGrafter"/>
</dbReference>
<evidence type="ECO:0000256" key="1">
    <source>
        <dbReference type="ARBA" id="ARBA00022723"/>
    </source>
</evidence>
<dbReference type="Gene3D" id="3.10.180.10">
    <property type="entry name" value="2,3-Dihydroxybiphenyl 1,2-Dioxygenase, domain 1"/>
    <property type="match status" value="1"/>
</dbReference>
<dbReference type="Pfam" id="PF13669">
    <property type="entry name" value="Glyoxalase_4"/>
    <property type="match status" value="1"/>
</dbReference>